<dbReference type="Pfam" id="PF12796">
    <property type="entry name" value="Ank_2"/>
    <property type="match status" value="1"/>
</dbReference>
<keyword evidence="1" id="KW-0040">ANK repeat</keyword>
<dbReference type="Proteomes" id="UP001525968">
    <property type="component" value="Unassembled WGS sequence"/>
</dbReference>
<dbReference type="InterPro" id="IPR002110">
    <property type="entry name" value="Ankyrin_rpt"/>
</dbReference>
<dbReference type="PANTHER" id="PTHR24157">
    <property type="entry name" value="ANKYRIN REPEAT, SAM AND BASIC LEUCINE ZIPPER DOMAIN-CONTAINING PROTEIN 1"/>
    <property type="match status" value="1"/>
</dbReference>
<evidence type="ECO:0000313" key="3">
    <source>
        <dbReference type="EMBL" id="MCT9812211.1"/>
    </source>
</evidence>
<dbReference type="PROSITE" id="PS50088">
    <property type="entry name" value="ANK_REPEAT"/>
    <property type="match status" value="1"/>
</dbReference>
<name>A0ABT2PP03_9BURK</name>
<feature type="compositionally biased region" description="Polar residues" evidence="2">
    <location>
        <begin position="270"/>
        <end position="279"/>
    </location>
</feature>
<evidence type="ECO:0000313" key="4">
    <source>
        <dbReference type="Proteomes" id="UP001525968"/>
    </source>
</evidence>
<proteinExistence type="predicted"/>
<dbReference type="RefSeq" id="WP_261501446.1">
    <property type="nucleotide sequence ID" value="NZ_JAODYH010000007.1"/>
</dbReference>
<protein>
    <submittedName>
        <fullName evidence="3">Ankyrin repeat domain-containing protein</fullName>
    </submittedName>
</protein>
<reference evidence="3 4" key="1">
    <citation type="submission" date="2022-09" db="EMBL/GenBank/DDBJ databases">
        <title>Draft genome of isolate Be4.</title>
        <authorList>
            <person name="Sanchez-Castro I."/>
            <person name="Martinez-Rodriguez P."/>
            <person name="Descostes M."/>
            <person name="Merroun M."/>
        </authorList>
    </citation>
    <scope>NUCLEOTIDE SEQUENCE [LARGE SCALE GENOMIC DNA]</scope>
    <source>
        <strain evidence="3 4">Be4</strain>
    </source>
</reference>
<dbReference type="InterPro" id="IPR036770">
    <property type="entry name" value="Ankyrin_rpt-contain_sf"/>
</dbReference>
<dbReference type="PANTHER" id="PTHR24157:SF3">
    <property type="entry name" value="ANKYRIN REPEAT, SAM AND BASIC LEUCINE ZIPPER DOMAIN-CONTAINING PROTEIN 1"/>
    <property type="match status" value="1"/>
</dbReference>
<feature type="compositionally biased region" description="Polar residues" evidence="2">
    <location>
        <begin position="320"/>
        <end position="330"/>
    </location>
</feature>
<keyword evidence="4" id="KW-1185">Reference proteome</keyword>
<evidence type="ECO:0000256" key="1">
    <source>
        <dbReference type="PROSITE-ProRule" id="PRU00023"/>
    </source>
</evidence>
<sequence length="340" mass="36351">MATVAGTTLESVLAQHFPIHEQKWNRALVDAAHARRPEKIQQAVRSGADINVKDADGYTALMICVTNGDVDSVRNLKNWGADLRVTSTAEGYTALMIAVNARLEGDRDAKMVDILLESDVGTSYVDYLAPSGGPTALMIALDAAKDVISLKLMAAGADVNKLNASGYSALTYAAMISDLSTINFLLKQKPMLAINQMWDAVDLALKQKNISLFLKLWGEIQNHPQKFIDIGVASVIPEAVRRIIEPESFASPGQDANMTMLVANHPGPNLANSAPSASIASREPIQDGEAGAAPSAGKVRKQRPTVADDDDVSQAVRPHNLTTTTLQGQSGFEKVQLPSP</sequence>
<dbReference type="SMART" id="SM00248">
    <property type="entry name" value="ANK"/>
    <property type="match status" value="5"/>
</dbReference>
<feature type="region of interest" description="Disordered" evidence="2">
    <location>
        <begin position="265"/>
        <end position="340"/>
    </location>
</feature>
<evidence type="ECO:0000256" key="2">
    <source>
        <dbReference type="SAM" id="MobiDB-lite"/>
    </source>
</evidence>
<comment type="caution">
    <text evidence="3">The sequence shown here is derived from an EMBL/GenBank/DDBJ whole genome shotgun (WGS) entry which is preliminary data.</text>
</comment>
<dbReference type="Gene3D" id="1.25.40.20">
    <property type="entry name" value="Ankyrin repeat-containing domain"/>
    <property type="match status" value="1"/>
</dbReference>
<dbReference type="SUPFAM" id="SSF48403">
    <property type="entry name" value="Ankyrin repeat"/>
    <property type="match status" value="1"/>
</dbReference>
<feature type="repeat" description="ANK" evidence="1">
    <location>
        <begin position="56"/>
        <end position="88"/>
    </location>
</feature>
<gene>
    <name evidence="3" type="ORF">N0K08_16310</name>
</gene>
<dbReference type="EMBL" id="JAODYH010000007">
    <property type="protein sequence ID" value="MCT9812211.1"/>
    <property type="molecule type" value="Genomic_DNA"/>
</dbReference>
<organism evidence="3 4">
    <name type="scientific">Acidovorax bellezanensis</name>
    <dbReference type="NCBI Taxonomy" id="2976702"/>
    <lineage>
        <taxon>Bacteria</taxon>
        <taxon>Pseudomonadati</taxon>
        <taxon>Pseudomonadota</taxon>
        <taxon>Betaproteobacteria</taxon>
        <taxon>Burkholderiales</taxon>
        <taxon>Comamonadaceae</taxon>
        <taxon>Acidovorax</taxon>
    </lineage>
</organism>
<accession>A0ABT2PP03</accession>